<feature type="binding site" evidence="4 5">
    <location>
        <position position="155"/>
    </location>
    <ligand>
        <name>Zn(2+)</name>
        <dbReference type="ChEBI" id="CHEBI:29105"/>
    </ligand>
</feature>
<name>A0ABW3DDL0_9BACL</name>
<dbReference type="GO" id="GO:0034979">
    <property type="term" value="F:NAD-dependent protein lysine deacetylase activity"/>
    <property type="evidence" value="ECO:0007669"/>
    <property type="project" value="UniProtKB-EC"/>
</dbReference>
<dbReference type="Gene3D" id="3.40.50.1220">
    <property type="entry name" value="TPP-binding domain"/>
    <property type="match status" value="1"/>
</dbReference>
<dbReference type="Pfam" id="PF02146">
    <property type="entry name" value="SIR2"/>
    <property type="match status" value="1"/>
</dbReference>
<keyword evidence="4 5" id="KW-0862">Zinc</keyword>
<feature type="binding site" evidence="4 5">
    <location>
        <position position="152"/>
    </location>
    <ligand>
        <name>Zn(2+)</name>
        <dbReference type="ChEBI" id="CHEBI:29105"/>
    </ligand>
</feature>
<comment type="caution">
    <text evidence="7">The sequence shown here is derived from an EMBL/GenBank/DDBJ whole genome shotgun (WGS) entry which is preliminary data.</text>
</comment>
<dbReference type="PANTHER" id="PTHR11085">
    <property type="entry name" value="NAD-DEPENDENT PROTEIN DEACYLASE SIRTUIN-5, MITOCHONDRIAL-RELATED"/>
    <property type="match status" value="1"/>
</dbReference>
<feature type="binding site" evidence="4">
    <location>
        <position position="104"/>
    </location>
    <ligand>
        <name>NAD(+)</name>
        <dbReference type="ChEBI" id="CHEBI:57540"/>
    </ligand>
</feature>
<reference evidence="8" key="1">
    <citation type="journal article" date="2019" name="Int. J. Syst. Evol. Microbiol.">
        <title>The Global Catalogue of Microorganisms (GCM) 10K type strain sequencing project: providing services to taxonomists for standard genome sequencing and annotation.</title>
        <authorList>
            <consortium name="The Broad Institute Genomics Platform"/>
            <consortium name="The Broad Institute Genome Sequencing Center for Infectious Disease"/>
            <person name="Wu L."/>
            <person name="Ma J."/>
        </authorList>
    </citation>
    <scope>NUCLEOTIDE SEQUENCE [LARGE SCALE GENOMIC DNA]</scope>
    <source>
        <strain evidence="8">CCUG 57263</strain>
    </source>
</reference>
<dbReference type="NCBIfam" id="NF001753">
    <property type="entry name" value="PRK00481.1-3"/>
    <property type="match status" value="1"/>
</dbReference>
<proteinExistence type="inferred from homology"/>
<dbReference type="EC" id="2.3.1.286" evidence="4"/>
<dbReference type="PROSITE" id="PS50305">
    <property type="entry name" value="SIRTUIN"/>
    <property type="match status" value="1"/>
</dbReference>
<feature type="binding site" evidence="4">
    <location>
        <position position="107"/>
    </location>
    <ligand>
        <name>NAD(+)</name>
        <dbReference type="ChEBI" id="CHEBI:57540"/>
    </ligand>
</feature>
<dbReference type="Proteomes" id="UP001597120">
    <property type="component" value="Unassembled WGS sequence"/>
</dbReference>
<dbReference type="InterPro" id="IPR050134">
    <property type="entry name" value="NAD-dep_sirtuin_deacylases"/>
</dbReference>
<feature type="binding site" evidence="4">
    <location>
        <position position="35"/>
    </location>
    <ligand>
        <name>NAD(+)</name>
        <dbReference type="ChEBI" id="CHEBI:57540"/>
    </ligand>
</feature>
<feature type="binding site" evidence="4 5">
    <location>
        <position position="133"/>
    </location>
    <ligand>
        <name>Zn(2+)</name>
        <dbReference type="ChEBI" id="CHEBI:29105"/>
    </ligand>
</feature>
<feature type="binding site" evidence="4">
    <location>
        <position position="234"/>
    </location>
    <ligand>
        <name>NAD(+)</name>
        <dbReference type="ChEBI" id="CHEBI:57540"/>
    </ligand>
</feature>
<dbReference type="EMBL" id="JBHTIU010000081">
    <property type="protein sequence ID" value="MFD0871456.1"/>
    <property type="molecule type" value="Genomic_DNA"/>
</dbReference>
<dbReference type="InterPro" id="IPR029035">
    <property type="entry name" value="DHS-like_NAD/FAD-binding_dom"/>
</dbReference>
<evidence type="ECO:0000256" key="5">
    <source>
        <dbReference type="PROSITE-ProRule" id="PRU00236"/>
    </source>
</evidence>
<keyword evidence="1 4" id="KW-0963">Cytoplasm</keyword>
<feature type="binding site" evidence="4 5">
    <location>
        <position position="130"/>
    </location>
    <ligand>
        <name>Zn(2+)</name>
        <dbReference type="ChEBI" id="CHEBI:29105"/>
    </ligand>
</feature>
<feature type="binding site" evidence="4">
    <location>
        <position position="107"/>
    </location>
    <ligand>
        <name>nicotinamide</name>
        <dbReference type="ChEBI" id="CHEBI:17154"/>
    </ligand>
</feature>
<dbReference type="RefSeq" id="WP_379290492.1">
    <property type="nucleotide sequence ID" value="NZ_JBHTIU010000081.1"/>
</dbReference>
<evidence type="ECO:0000256" key="2">
    <source>
        <dbReference type="ARBA" id="ARBA00022679"/>
    </source>
</evidence>
<dbReference type="InterPro" id="IPR028628">
    <property type="entry name" value="Sirtuin_class_U"/>
</dbReference>
<feature type="binding site" evidence="4">
    <location>
        <position position="122"/>
    </location>
    <ligand>
        <name>NAD(+)</name>
        <dbReference type="ChEBI" id="CHEBI:57540"/>
    </ligand>
</feature>
<feature type="binding site" evidence="4">
    <location>
        <position position="194"/>
    </location>
    <ligand>
        <name>NAD(+)</name>
        <dbReference type="ChEBI" id="CHEBI:57540"/>
    </ligand>
</feature>
<keyword evidence="2 4" id="KW-0808">Transferase</keyword>
<evidence type="ECO:0000313" key="8">
    <source>
        <dbReference type="Proteomes" id="UP001597120"/>
    </source>
</evidence>
<sequence>MEHLLELRQLLRRSRSIVFFGGAGTSTESGIPDFRSEGGLYSTSEGTEVPPEEILSRRFFMKHPEDFYRFYRKKMIYPDAKPNAAHLALAKLEQEGRLSTVITQNIDGLHQAAGSRNVLELHGSIHRNICLNCHESYDLDYVLNSAENVPKCAVCRGKLKPDVVLYEEPLDEKVLTASIEAIAGADVLIVGGTSLTVYPAAGLIRYFNGDSFIIINRSPTPFDGTADYVFHDSIGQLLPQWVNDSPDS</sequence>
<dbReference type="NCBIfam" id="NF001752">
    <property type="entry name" value="PRK00481.1-1"/>
    <property type="match status" value="1"/>
</dbReference>
<dbReference type="InterPro" id="IPR026591">
    <property type="entry name" value="Sirtuin_cat_small_dom_sf"/>
</dbReference>
<feature type="binding site" evidence="4">
    <location>
        <position position="216"/>
    </location>
    <ligand>
        <name>NAD(+)</name>
        <dbReference type="ChEBI" id="CHEBI:57540"/>
    </ligand>
</feature>
<keyword evidence="4 5" id="KW-0479">Metal-binding</keyword>
<feature type="binding site" evidence="4">
    <location>
        <position position="106"/>
    </location>
    <ligand>
        <name>NAD(+)</name>
        <dbReference type="ChEBI" id="CHEBI:57540"/>
    </ligand>
</feature>
<comment type="caution">
    <text evidence="4">Lacks conserved residue(s) required for the propagation of feature annotation.</text>
</comment>
<evidence type="ECO:0000313" key="7">
    <source>
        <dbReference type="EMBL" id="MFD0871456.1"/>
    </source>
</evidence>
<dbReference type="InterPro" id="IPR003000">
    <property type="entry name" value="Sirtuin"/>
</dbReference>
<dbReference type="PANTHER" id="PTHR11085:SF4">
    <property type="entry name" value="NAD-DEPENDENT PROTEIN DEACYLASE"/>
    <property type="match status" value="1"/>
</dbReference>
<comment type="subcellular location">
    <subcellularLocation>
        <location evidence="4">Cytoplasm</location>
    </subcellularLocation>
</comment>
<feature type="binding site" evidence="4">
    <location>
        <position position="34"/>
    </location>
    <ligand>
        <name>nicotinamide</name>
        <dbReference type="ChEBI" id="CHEBI:17154"/>
    </ligand>
</feature>
<organism evidence="7 8">
    <name type="scientific">Paenibacillus residui</name>
    <dbReference type="NCBI Taxonomy" id="629724"/>
    <lineage>
        <taxon>Bacteria</taxon>
        <taxon>Bacillati</taxon>
        <taxon>Bacillota</taxon>
        <taxon>Bacilli</taxon>
        <taxon>Bacillales</taxon>
        <taxon>Paenibacillaceae</taxon>
        <taxon>Paenibacillus</taxon>
    </lineage>
</organism>
<feature type="binding site" evidence="4">
    <location>
        <position position="23"/>
    </location>
    <ligand>
        <name>NAD(+)</name>
        <dbReference type="ChEBI" id="CHEBI:57540"/>
    </ligand>
</feature>
<dbReference type="InterPro" id="IPR026590">
    <property type="entry name" value="Ssirtuin_cat_dom"/>
</dbReference>
<evidence type="ECO:0000256" key="1">
    <source>
        <dbReference type="ARBA" id="ARBA00022490"/>
    </source>
</evidence>
<evidence type="ECO:0000256" key="4">
    <source>
        <dbReference type="HAMAP-Rule" id="MF_01968"/>
    </source>
</evidence>
<comment type="function">
    <text evidence="4">NAD-dependent protein deacetylase which modulates the activities of several enzymes which are inactive in their acetylated form.</text>
</comment>
<evidence type="ECO:0000259" key="6">
    <source>
        <dbReference type="PROSITE" id="PS50305"/>
    </source>
</evidence>
<feature type="binding site" evidence="4">
    <location>
        <position position="193"/>
    </location>
    <ligand>
        <name>NAD(+)</name>
        <dbReference type="ChEBI" id="CHEBI:57540"/>
    </ligand>
</feature>
<dbReference type="HAMAP" id="MF_01968">
    <property type="entry name" value="Sirtuin_ClassU"/>
    <property type="match status" value="1"/>
</dbReference>
<comment type="catalytic activity">
    <reaction evidence="4">
        <text>N(6)-acetyl-L-lysyl-[protein] + NAD(+) + H2O = 2''-O-acetyl-ADP-D-ribose + nicotinamide + L-lysyl-[protein]</text>
        <dbReference type="Rhea" id="RHEA:43636"/>
        <dbReference type="Rhea" id="RHEA-COMP:9752"/>
        <dbReference type="Rhea" id="RHEA-COMP:10731"/>
        <dbReference type="ChEBI" id="CHEBI:15377"/>
        <dbReference type="ChEBI" id="CHEBI:17154"/>
        <dbReference type="ChEBI" id="CHEBI:29969"/>
        <dbReference type="ChEBI" id="CHEBI:57540"/>
        <dbReference type="ChEBI" id="CHEBI:61930"/>
        <dbReference type="ChEBI" id="CHEBI:83767"/>
        <dbReference type="EC" id="2.3.1.286"/>
    </reaction>
</comment>
<feature type="binding site" evidence="4">
    <location>
        <position position="34"/>
    </location>
    <ligand>
        <name>NAD(+)</name>
        <dbReference type="ChEBI" id="CHEBI:57540"/>
    </ligand>
</feature>
<comment type="similarity">
    <text evidence="4">Belongs to the sirtuin family. Class U subfamily.</text>
</comment>
<gene>
    <name evidence="4" type="primary">cobB</name>
    <name evidence="7" type="ORF">ACFQ03_20155</name>
</gene>
<evidence type="ECO:0000256" key="3">
    <source>
        <dbReference type="ARBA" id="ARBA00023027"/>
    </source>
</evidence>
<feature type="binding site" evidence="4">
    <location>
        <position position="27"/>
    </location>
    <ligand>
        <name>NAD(+)</name>
        <dbReference type="ChEBI" id="CHEBI:57540"/>
    </ligand>
</feature>
<keyword evidence="3 4" id="KW-0520">NAD</keyword>
<keyword evidence="7" id="KW-0012">Acyltransferase</keyword>
<protein>
    <recommendedName>
        <fullName evidence="4">NAD-dependent protein deacetylase</fullName>
        <ecNumber evidence="4">2.3.1.286</ecNumber>
    </recommendedName>
    <alternativeName>
        <fullName evidence="4">Regulatory protein SIR2 homolog</fullName>
    </alternativeName>
</protein>
<feature type="domain" description="Deacetylase sirtuin-type" evidence="6">
    <location>
        <begin position="1"/>
        <end position="248"/>
    </location>
</feature>
<accession>A0ABW3DDL0</accession>
<dbReference type="SUPFAM" id="SSF52467">
    <property type="entry name" value="DHS-like NAD/FAD-binding domain"/>
    <property type="match status" value="1"/>
</dbReference>
<feature type="binding site" evidence="4">
    <location>
        <position position="106"/>
    </location>
    <ligand>
        <name>nicotinamide</name>
        <dbReference type="ChEBI" id="CHEBI:17154"/>
    </ligand>
</feature>
<comment type="cofactor">
    <cofactor evidence="4">
        <name>Zn(2+)</name>
        <dbReference type="ChEBI" id="CHEBI:29105"/>
    </cofactor>
    <text evidence="4">Binds 1 zinc ion per subunit.</text>
</comment>
<keyword evidence="8" id="KW-1185">Reference proteome</keyword>
<feature type="active site" description="Proton acceptor" evidence="4 5">
    <location>
        <position position="122"/>
    </location>
</feature>
<dbReference type="Gene3D" id="3.30.1600.10">
    <property type="entry name" value="SIR2/SIRT2 'Small Domain"/>
    <property type="match status" value="1"/>
</dbReference>